<dbReference type="GO" id="GO:0005615">
    <property type="term" value="C:extracellular space"/>
    <property type="evidence" value="ECO:0007669"/>
    <property type="project" value="TreeGrafter"/>
</dbReference>
<evidence type="ECO:0000256" key="4">
    <source>
        <dbReference type="ARBA" id="ARBA00023157"/>
    </source>
</evidence>
<feature type="non-terminal residue" evidence="5">
    <location>
        <position position="1"/>
    </location>
</feature>
<organism evidence="5 6">
    <name type="scientific">Nothocercus julius</name>
    <dbReference type="NCBI Taxonomy" id="2585813"/>
    <lineage>
        <taxon>Eukaryota</taxon>
        <taxon>Metazoa</taxon>
        <taxon>Chordata</taxon>
        <taxon>Craniata</taxon>
        <taxon>Vertebrata</taxon>
        <taxon>Euteleostomi</taxon>
        <taxon>Archelosauria</taxon>
        <taxon>Archosauria</taxon>
        <taxon>Dinosauria</taxon>
        <taxon>Saurischia</taxon>
        <taxon>Theropoda</taxon>
        <taxon>Coelurosauria</taxon>
        <taxon>Aves</taxon>
        <taxon>Palaeognathae</taxon>
        <taxon>Tinamiformes</taxon>
        <taxon>Tinamidae</taxon>
        <taxon>Nothocercus</taxon>
    </lineage>
</organism>
<sequence length="109" mass="12215">VSTRPRARQDVELSSLRALNFTLMETECAPGARGPLDDCDFKENGVIKDCTGSVQVQQSSPELDLRCVDASSDPVLVQRGRIGRFFGRLRRFRPVIRFDVRAHGQIRLG</sequence>
<dbReference type="GO" id="GO:0001530">
    <property type="term" value="F:lipopolysaccharide binding"/>
    <property type="evidence" value="ECO:0007669"/>
    <property type="project" value="TreeGrafter"/>
</dbReference>
<keyword evidence="4" id="KW-1015">Disulfide bond</keyword>
<dbReference type="InterPro" id="IPR046350">
    <property type="entry name" value="Cystatin_sf"/>
</dbReference>
<dbReference type="GO" id="GO:0045087">
    <property type="term" value="P:innate immune response"/>
    <property type="evidence" value="ECO:0007669"/>
    <property type="project" value="TreeGrafter"/>
</dbReference>
<name>A0A7K7VT41_9AVES</name>
<dbReference type="EMBL" id="VZSV01000002">
    <property type="protein sequence ID" value="NXA44603.1"/>
    <property type="molecule type" value="Genomic_DNA"/>
</dbReference>
<accession>A0A7K7VT41</accession>
<dbReference type="GO" id="GO:0050829">
    <property type="term" value="P:defense response to Gram-negative bacterium"/>
    <property type="evidence" value="ECO:0007669"/>
    <property type="project" value="TreeGrafter"/>
</dbReference>
<comment type="subcellular location">
    <subcellularLocation>
        <location evidence="1">Secreted</location>
    </subcellularLocation>
</comment>
<feature type="non-terminal residue" evidence="5">
    <location>
        <position position="109"/>
    </location>
</feature>
<dbReference type="InterPro" id="IPR001894">
    <property type="entry name" value="Cathelicidin-like"/>
</dbReference>
<protein>
    <submittedName>
        <fullName evidence="5">CTHL2 protein</fullName>
    </submittedName>
</protein>
<dbReference type="AlphaFoldDB" id="A0A7K7VT41"/>
<evidence type="ECO:0000256" key="2">
    <source>
        <dbReference type="ARBA" id="ARBA00005320"/>
    </source>
</evidence>
<evidence type="ECO:0000256" key="1">
    <source>
        <dbReference type="ARBA" id="ARBA00004613"/>
    </source>
</evidence>
<evidence type="ECO:0000313" key="5">
    <source>
        <dbReference type="EMBL" id="NXA44603.1"/>
    </source>
</evidence>
<dbReference type="PANTHER" id="PTHR10206:SF0">
    <property type="entry name" value="CATHELICIDIN B1-RELATED"/>
    <property type="match status" value="1"/>
</dbReference>
<dbReference type="PANTHER" id="PTHR10206">
    <property type="entry name" value="CATHELICIDIN"/>
    <property type="match status" value="1"/>
</dbReference>
<dbReference type="Gene3D" id="3.10.450.10">
    <property type="match status" value="1"/>
</dbReference>
<keyword evidence="6" id="KW-1185">Reference proteome</keyword>
<dbReference type="Proteomes" id="UP000531559">
    <property type="component" value="Unassembled WGS sequence"/>
</dbReference>
<gene>
    <name evidence="5" type="primary">Cathl2</name>
    <name evidence="5" type="ORF">NOTJUL_R00074</name>
</gene>
<dbReference type="GO" id="GO:0061844">
    <property type="term" value="P:antimicrobial humoral immune response mediated by antimicrobial peptide"/>
    <property type="evidence" value="ECO:0007669"/>
    <property type="project" value="TreeGrafter"/>
</dbReference>
<comment type="caution">
    <text evidence="5">The sequence shown here is derived from an EMBL/GenBank/DDBJ whole genome shotgun (WGS) entry which is preliminary data.</text>
</comment>
<proteinExistence type="inferred from homology"/>
<dbReference type="OrthoDB" id="9930485at2759"/>
<reference evidence="5 6" key="1">
    <citation type="submission" date="2019-09" db="EMBL/GenBank/DDBJ databases">
        <title>Bird 10,000 Genomes (B10K) Project - Family phase.</title>
        <authorList>
            <person name="Zhang G."/>
        </authorList>
    </citation>
    <scope>NUCLEOTIDE SEQUENCE [LARGE SCALE GENOMIC DNA]</scope>
    <source>
        <strain evidence="5">B10K-MSB-01</strain>
    </source>
</reference>
<dbReference type="Pfam" id="PF00666">
    <property type="entry name" value="Cathelicidins"/>
    <property type="match status" value="1"/>
</dbReference>
<dbReference type="SUPFAM" id="SSF54403">
    <property type="entry name" value="Cystatin/monellin"/>
    <property type="match status" value="1"/>
</dbReference>
<comment type="similarity">
    <text evidence="2">Belongs to the cathelicidin family.</text>
</comment>
<dbReference type="GO" id="GO:0050830">
    <property type="term" value="P:defense response to Gram-positive bacterium"/>
    <property type="evidence" value="ECO:0007669"/>
    <property type="project" value="TreeGrafter"/>
</dbReference>
<keyword evidence="3" id="KW-0964">Secreted</keyword>
<evidence type="ECO:0000313" key="6">
    <source>
        <dbReference type="Proteomes" id="UP000531559"/>
    </source>
</evidence>
<evidence type="ECO:0000256" key="3">
    <source>
        <dbReference type="ARBA" id="ARBA00022525"/>
    </source>
</evidence>